<feature type="domain" description="Ppx/GppA phosphatase N-terminal" evidence="5">
    <location>
        <begin position="32"/>
        <end position="308"/>
    </location>
</feature>
<protein>
    <recommendedName>
        <fullName evidence="2">exopolyphosphatase</fullName>
        <ecNumber evidence="2">3.6.1.11</ecNumber>
    </recommendedName>
</protein>
<accession>A0A4S8PBP2</accession>
<proteinExistence type="inferred from homology"/>
<dbReference type="Proteomes" id="UP000308828">
    <property type="component" value="Unassembled WGS sequence"/>
</dbReference>
<evidence type="ECO:0000256" key="4">
    <source>
        <dbReference type="ARBA" id="ARBA00047607"/>
    </source>
</evidence>
<dbReference type="PANTHER" id="PTHR30005">
    <property type="entry name" value="EXOPOLYPHOSPHATASE"/>
    <property type="match status" value="1"/>
</dbReference>
<evidence type="ECO:0000256" key="1">
    <source>
        <dbReference type="ARBA" id="ARBA00007125"/>
    </source>
</evidence>
<dbReference type="InterPro" id="IPR050273">
    <property type="entry name" value="GppA/Ppx_hydrolase"/>
</dbReference>
<dbReference type="InterPro" id="IPR022371">
    <property type="entry name" value="Exopolyphosphatase"/>
</dbReference>
<name>A0A4S8PBP2_9HYPH</name>
<sequence>MTRSEAQGRLPGLAPVAVVDIGSNSIRLVIYEGLSRAPAVLFNEKVLCGLGKGVATTGRMNEEGVERALASLRRFRALSDQAQANRMYVLATAAAREASNGPDFVARAEQILGHEILVLTGEEEARYSALGIISGFHNPDGIAGDLGGGSLELIDIKGKDYGKGITMPLGGIRLSESAEGALPKAMALAKRLVGSAELLADGRGRTFYAVGGTWRNIAKLHMEMRKYPLHMMQGYELPYDEIAFFLDEIISGANARDPAWSSISKNRRALIPYGAIALREVIEAMQPKSVCFSAQGVREGYLYSLLLEEEQALDPLLETADELAILRARSPEHARELASWTGRMIPFFDIVETEEESRYRQAACLLADISWRAHPDYRGLQALNLIAHSSLVGITHPGRAFIALTNYYRFEGLHDDGQTGPLATIATERLLDRAKLVGGLLRVVYLFSASMPGIVNNLTFRRSDAPDLDLEFVVPHDYADFAGERLDGRLTQLAKLTGKRLAFVFE</sequence>
<comment type="caution">
    <text evidence="7">The sequence shown here is derived from an EMBL/GenBank/DDBJ whole genome shotgun (WGS) entry which is preliminary data.</text>
</comment>
<dbReference type="RefSeq" id="WP_136597480.1">
    <property type="nucleotide sequence ID" value="NZ_STGV01000001.1"/>
</dbReference>
<dbReference type="Pfam" id="PF02541">
    <property type="entry name" value="Ppx-GppA"/>
    <property type="match status" value="1"/>
</dbReference>
<dbReference type="GO" id="GO:0004309">
    <property type="term" value="F:exopolyphosphatase activity"/>
    <property type="evidence" value="ECO:0007669"/>
    <property type="project" value="UniProtKB-EC"/>
</dbReference>
<gene>
    <name evidence="7" type="primary">ppx</name>
    <name evidence="7" type="ORF">FAA97_05525</name>
</gene>
<dbReference type="Gene3D" id="3.30.420.150">
    <property type="entry name" value="Exopolyphosphatase. Domain 2"/>
    <property type="match status" value="1"/>
</dbReference>
<organism evidence="7 8">
    <name type="scientific">Peteryoungia ipomoeae</name>
    <dbReference type="NCBI Taxonomy" id="1210932"/>
    <lineage>
        <taxon>Bacteria</taxon>
        <taxon>Pseudomonadati</taxon>
        <taxon>Pseudomonadota</taxon>
        <taxon>Alphaproteobacteria</taxon>
        <taxon>Hyphomicrobiales</taxon>
        <taxon>Rhizobiaceae</taxon>
        <taxon>Peteryoungia</taxon>
    </lineage>
</organism>
<evidence type="ECO:0000259" key="5">
    <source>
        <dbReference type="Pfam" id="PF02541"/>
    </source>
</evidence>
<comment type="catalytic activity">
    <reaction evidence="4">
        <text>[phosphate](n) + H2O = [phosphate](n-1) + phosphate + H(+)</text>
        <dbReference type="Rhea" id="RHEA:21528"/>
        <dbReference type="Rhea" id="RHEA-COMP:9859"/>
        <dbReference type="Rhea" id="RHEA-COMP:14279"/>
        <dbReference type="ChEBI" id="CHEBI:15377"/>
        <dbReference type="ChEBI" id="CHEBI:15378"/>
        <dbReference type="ChEBI" id="CHEBI:16838"/>
        <dbReference type="ChEBI" id="CHEBI:43474"/>
        <dbReference type="EC" id="3.6.1.11"/>
    </reaction>
</comment>
<comment type="similarity">
    <text evidence="1">Belongs to the GppA/Ppx family.</text>
</comment>
<dbReference type="Pfam" id="PF21697">
    <property type="entry name" value="Ppx_C"/>
    <property type="match status" value="1"/>
</dbReference>
<dbReference type="Gene3D" id="3.30.420.40">
    <property type="match status" value="1"/>
</dbReference>
<dbReference type="SUPFAM" id="SSF53067">
    <property type="entry name" value="Actin-like ATPase domain"/>
    <property type="match status" value="2"/>
</dbReference>
<dbReference type="OrthoDB" id="3698573at2"/>
<reference evidence="7 8" key="1">
    <citation type="submission" date="2019-04" db="EMBL/GenBank/DDBJ databases">
        <title>Genome sequence of strain shin9-1.</title>
        <authorList>
            <person name="Gao J."/>
            <person name="Sun J."/>
        </authorList>
    </citation>
    <scope>NUCLEOTIDE SEQUENCE [LARGE SCALE GENOMIC DNA]</scope>
    <source>
        <strain evidence="8">shin9-1</strain>
    </source>
</reference>
<dbReference type="Gene3D" id="1.10.3210.10">
    <property type="entry name" value="Hypothetical protein af1432"/>
    <property type="match status" value="1"/>
</dbReference>
<dbReference type="InterPro" id="IPR048951">
    <property type="entry name" value="Ppx_C"/>
</dbReference>
<dbReference type="CDD" id="cd24052">
    <property type="entry name" value="ASKHA_NBD_HpPPX-GppA-like"/>
    <property type="match status" value="1"/>
</dbReference>
<dbReference type="EMBL" id="STGV01000001">
    <property type="protein sequence ID" value="THV25644.1"/>
    <property type="molecule type" value="Genomic_DNA"/>
</dbReference>
<dbReference type="NCBIfam" id="TIGR03706">
    <property type="entry name" value="exo_poly_only"/>
    <property type="match status" value="1"/>
</dbReference>
<evidence type="ECO:0000256" key="3">
    <source>
        <dbReference type="ARBA" id="ARBA00022801"/>
    </source>
</evidence>
<dbReference type="EC" id="3.6.1.11" evidence="2"/>
<dbReference type="GO" id="GO:0006793">
    <property type="term" value="P:phosphorus metabolic process"/>
    <property type="evidence" value="ECO:0007669"/>
    <property type="project" value="InterPro"/>
</dbReference>
<evidence type="ECO:0000259" key="6">
    <source>
        <dbReference type="Pfam" id="PF21697"/>
    </source>
</evidence>
<keyword evidence="8" id="KW-1185">Reference proteome</keyword>
<dbReference type="InterPro" id="IPR043129">
    <property type="entry name" value="ATPase_NBD"/>
</dbReference>
<evidence type="ECO:0000313" key="8">
    <source>
        <dbReference type="Proteomes" id="UP000308828"/>
    </source>
</evidence>
<dbReference type="PANTHER" id="PTHR30005:SF0">
    <property type="entry name" value="RETROGRADE REGULATION PROTEIN 2"/>
    <property type="match status" value="1"/>
</dbReference>
<evidence type="ECO:0000313" key="7">
    <source>
        <dbReference type="EMBL" id="THV25644.1"/>
    </source>
</evidence>
<evidence type="ECO:0000256" key="2">
    <source>
        <dbReference type="ARBA" id="ARBA00012451"/>
    </source>
</evidence>
<keyword evidence="3 7" id="KW-0378">Hydrolase</keyword>
<dbReference type="InterPro" id="IPR003695">
    <property type="entry name" value="Ppx_GppA_N"/>
</dbReference>
<dbReference type="AlphaFoldDB" id="A0A4S8PBP2"/>
<feature type="domain" description="Exopolyphosphatase C-terminal" evidence="6">
    <location>
        <begin position="316"/>
        <end position="504"/>
    </location>
</feature>
<dbReference type="SUPFAM" id="SSF109604">
    <property type="entry name" value="HD-domain/PDEase-like"/>
    <property type="match status" value="1"/>
</dbReference>